<dbReference type="EC" id="3.1.26.11" evidence="4"/>
<evidence type="ECO:0000256" key="7">
    <source>
        <dbReference type="ARBA" id="ARBA00022723"/>
    </source>
</evidence>
<dbReference type="PANTHER" id="PTHR12553">
    <property type="entry name" value="ZINC PHOSPHODIESTERASE ELAC PROTEIN 2"/>
    <property type="match status" value="1"/>
</dbReference>
<name>A0A913X7A0_EXADI</name>
<comment type="cofactor">
    <cofactor evidence="2">
        <name>Zn(2+)</name>
        <dbReference type="ChEBI" id="CHEBI:29105"/>
    </cofactor>
</comment>
<evidence type="ECO:0000259" key="11">
    <source>
        <dbReference type="Pfam" id="PF13691"/>
    </source>
</evidence>
<dbReference type="EnsemblMetazoa" id="XM_021044291.2">
    <property type="protein sequence ID" value="XP_020899950.1"/>
    <property type="gene ID" value="LOC110238603"/>
</dbReference>
<evidence type="ECO:0000313" key="12">
    <source>
        <dbReference type="EnsemblMetazoa" id="XP_020899950.1"/>
    </source>
</evidence>
<dbReference type="InterPro" id="IPR027794">
    <property type="entry name" value="tRNase_Z_dom"/>
</dbReference>
<dbReference type="InterPro" id="IPR047151">
    <property type="entry name" value="RNZ2-like"/>
</dbReference>
<dbReference type="CDD" id="cd07718">
    <property type="entry name" value="RNaseZ_ELAC1_ELAC2-C-term-like_MBL-fold"/>
    <property type="match status" value="1"/>
</dbReference>
<dbReference type="GO" id="GO:0042781">
    <property type="term" value="F:3'-tRNA processing endoribonuclease activity"/>
    <property type="evidence" value="ECO:0007669"/>
    <property type="project" value="UniProtKB-EC"/>
</dbReference>
<keyword evidence="7" id="KW-0479">Metal-binding</keyword>
<dbReference type="SUPFAM" id="SSF56281">
    <property type="entry name" value="Metallo-hydrolase/oxidoreductase"/>
    <property type="match status" value="2"/>
</dbReference>
<keyword evidence="8" id="KW-0255">Endonuclease</keyword>
<dbReference type="OrthoDB" id="527344at2759"/>
<dbReference type="InterPro" id="IPR036866">
    <property type="entry name" value="RibonucZ/Hydroxyglut_hydro"/>
</dbReference>
<dbReference type="Pfam" id="PF13691">
    <property type="entry name" value="Lactamase_B_4"/>
    <property type="match status" value="1"/>
</dbReference>
<dbReference type="GO" id="GO:0046872">
    <property type="term" value="F:metal ion binding"/>
    <property type="evidence" value="ECO:0007669"/>
    <property type="project" value="UniProtKB-KW"/>
</dbReference>
<protein>
    <recommendedName>
        <fullName evidence="4">ribonuclease Z</fullName>
        <ecNumber evidence="4">3.1.26.11</ecNumber>
    </recommendedName>
</protein>
<evidence type="ECO:0000256" key="6">
    <source>
        <dbReference type="ARBA" id="ARBA00022722"/>
    </source>
</evidence>
<dbReference type="GeneID" id="110238603"/>
<evidence type="ECO:0000256" key="2">
    <source>
        <dbReference type="ARBA" id="ARBA00001947"/>
    </source>
</evidence>
<dbReference type="Gene3D" id="3.60.15.10">
    <property type="entry name" value="Ribonuclease Z/Hydroxyacylglutathione hydrolase-like"/>
    <property type="match status" value="2"/>
</dbReference>
<evidence type="ECO:0000256" key="8">
    <source>
        <dbReference type="ARBA" id="ARBA00022759"/>
    </source>
</evidence>
<sequence>MFWRQLRSRFRSWIYVDNRLYRSLNLCQARELVHKRRLSSKIYLQVIGSPSKDTAPSVLLFTDSERYLFNCGENFAKLAKNLDLPSCHNKIFLTGRQWKHIGGLPQLYFLPQTLSPPGIQIFGPAGISDIMESTDTFTKRPDVPEALIKCTEYANHHDRYPYIDNNVKIKPVSYPSHVDETECSICYICEMTDKRGSFMANKADALSIPIGSWRNNLHCGNVVTLPDGRTIYPHQVVTPSIPGSLFAVIECLSNTTMDALLSCDNFAHHFHSNDKKQFEVMVHITSKSIFENKKYQEWMAKFGSQTTHIVLHENTRACLSPFNIKSILDARLFGTDPVLFPVAWGKWKSPINQELPTNCHEGQIGLKYNFLPHKKKGICYYRVYKPNFKEKTNAYFTERVRAHLNFFHLTNEQKIDYYNTRVTFLGTCASKRTKRGGTSSILVELSSKCCFMLDCGDGTNYQLQRHYGDDTDRILSSLSFVFISHSHVDHYMGLVNVILNHMNLKEQGKVTKDFVIIGPETVYHWLQQLSSLLMVDLNYRYYTFSDFRSGNQKPEIRNLLSSMKLNNLSLVPVYHCEDSFGITISHNSGWKLVYSGDCVPSQKLWEEGIDATLLIHEATFLSDYQKADNVKHSTVEEAMAVAKKMRARYTILTHFSNRYSLSDLLATPLADGVNLAFDHMSVRLLDLPNLKKRQDKIRRILLPEKSICTDSQNDINRFYPNY</sequence>
<organism evidence="12 13">
    <name type="scientific">Exaiptasia diaphana</name>
    <name type="common">Tropical sea anemone</name>
    <name type="synonym">Aiptasia pulchella</name>
    <dbReference type="NCBI Taxonomy" id="2652724"/>
    <lineage>
        <taxon>Eukaryota</taxon>
        <taxon>Metazoa</taxon>
        <taxon>Cnidaria</taxon>
        <taxon>Anthozoa</taxon>
        <taxon>Hexacorallia</taxon>
        <taxon>Actiniaria</taxon>
        <taxon>Aiptasiidae</taxon>
        <taxon>Exaiptasia</taxon>
    </lineage>
</organism>
<evidence type="ECO:0000256" key="10">
    <source>
        <dbReference type="ARBA" id="ARBA00022833"/>
    </source>
</evidence>
<dbReference type="Proteomes" id="UP000887567">
    <property type="component" value="Unplaced"/>
</dbReference>
<reference evidence="12" key="1">
    <citation type="submission" date="2022-11" db="UniProtKB">
        <authorList>
            <consortium name="EnsemblMetazoa"/>
        </authorList>
    </citation>
    <scope>IDENTIFICATION</scope>
</reference>
<comment type="similarity">
    <text evidence="3">Belongs to the RNase Z family.</text>
</comment>
<dbReference type="Pfam" id="PF23023">
    <property type="entry name" value="Anti-Pycsar_Apyc1"/>
    <property type="match status" value="1"/>
</dbReference>
<dbReference type="GO" id="GO:1990180">
    <property type="term" value="P:mitochondrial tRNA 3'-end processing"/>
    <property type="evidence" value="ECO:0007669"/>
    <property type="project" value="TreeGrafter"/>
</dbReference>
<keyword evidence="9" id="KW-0378">Hydrolase</keyword>
<keyword evidence="10" id="KW-0862">Zinc</keyword>
<dbReference type="OMA" id="TLFRDEM"/>
<keyword evidence="6" id="KW-0540">Nuclease</keyword>
<evidence type="ECO:0000256" key="3">
    <source>
        <dbReference type="ARBA" id="ARBA00007823"/>
    </source>
</evidence>
<keyword evidence="13" id="KW-1185">Reference proteome</keyword>
<feature type="domain" description="tRNase Z endonuclease" evidence="11">
    <location>
        <begin position="45"/>
        <end position="103"/>
    </location>
</feature>
<evidence type="ECO:0000256" key="5">
    <source>
        <dbReference type="ARBA" id="ARBA00022694"/>
    </source>
</evidence>
<dbReference type="GO" id="GO:0005739">
    <property type="term" value="C:mitochondrion"/>
    <property type="evidence" value="ECO:0007669"/>
    <property type="project" value="TreeGrafter"/>
</dbReference>
<dbReference type="PANTHER" id="PTHR12553:SF49">
    <property type="entry name" value="ZINC PHOSPHODIESTERASE ELAC PROTEIN 2"/>
    <property type="match status" value="1"/>
</dbReference>
<evidence type="ECO:0000313" key="13">
    <source>
        <dbReference type="Proteomes" id="UP000887567"/>
    </source>
</evidence>
<keyword evidence="5" id="KW-0819">tRNA processing</keyword>
<dbReference type="RefSeq" id="XP_020899950.1">
    <property type="nucleotide sequence ID" value="XM_021044291.2"/>
</dbReference>
<accession>A0A913X7A0</accession>
<evidence type="ECO:0000256" key="4">
    <source>
        <dbReference type="ARBA" id="ARBA00012477"/>
    </source>
</evidence>
<evidence type="ECO:0000256" key="9">
    <source>
        <dbReference type="ARBA" id="ARBA00022801"/>
    </source>
</evidence>
<comment type="catalytic activity">
    <reaction evidence="1">
        <text>Endonucleolytic cleavage of RNA, removing extra 3' nucleotides from tRNA precursor, generating 3' termini of tRNAs. A 3'-hydroxy group is left at the tRNA terminus and a 5'-phosphoryl group is left at the trailer molecule.</text>
        <dbReference type="EC" id="3.1.26.11"/>
    </reaction>
</comment>
<dbReference type="AlphaFoldDB" id="A0A913X7A0"/>
<evidence type="ECO:0000256" key="1">
    <source>
        <dbReference type="ARBA" id="ARBA00000402"/>
    </source>
</evidence>
<dbReference type="KEGG" id="epa:110238603"/>
<proteinExistence type="inferred from homology"/>